<feature type="transmembrane region" description="Helical" evidence="1">
    <location>
        <begin position="221"/>
        <end position="244"/>
    </location>
</feature>
<keyword evidence="1" id="KW-1133">Transmembrane helix</keyword>
<dbReference type="InterPro" id="IPR026898">
    <property type="entry name" value="PrsW"/>
</dbReference>
<feature type="transmembrane region" description="Helical" evidence="1">
    <location>
        <begin position="20"/>
        <end position="40"/>
    </location>
</feature>
<comment type="caution">
    <text evidence="2">The sequence shown here is derived from an EMBL/GenBank/DDBJ whole genome shotgun (WGS) entry which is preliminary data.</text>
</comment>
<feature type="transmembrane region" description="Helical" evidence="1">
    <location>
        <begin position="73"/>
        <end position="92"/>
    </location>
</feature>
<feature type="transmembrane region" description="Helical" evidence="1">
    <location>
        <begin position="155"/>
        <end position="175"/>
    </location>
</feature>
<dbReference type="Proteomes" id="UP000282674">
    <property type="component" value="Unassembled WGS sequence"/>
</dbReference>
<feature type="transmembrane region" description="Helical" evidence="1">
    <location>
        <begin position="372"/>
        <end position="394"/>
    </location>
</feature>
<feature type="transmembrane region" description="Helical" evidence="1">
    <location>
        <begin position="104"/>
        <end position="125"/>
    </location>
</feature>
<keyword evidence="2" id="KW-0645">Protease</keyword>
<dbReference type="Pfam" id="PF13367">
    <property type="entry name" value="PrsW-protease"/>
    <property type="match status" value="1"/>
</dbReference>
<dbReference type="GO" id="GO:0006508">
    <property type="term" value="P:proteolysis"/>
    <property type="evidence" value="ECO:0007669"/>
    <property type="project" value="UniProtKB-KW"/>
</dbReference>
<name>A0A3M2LT80_9ACTN</name>
<protein>
    <submittedName>
        <fullName evidence="2">PrsW family intramembrane metalloprotease</fullName>
    </submittedName>
</protein>
<evidence type="ECO:0000313" key="3">
    <source>
        <dbReference type="Proteomes" id="UP000282674"/>
    </source>
</evidence>
<proteinExistence type="predicted"/>
<feature type="transmembrane region" description="Helical" evidence="1">
    <location>
        <begin position="251"/>
        <end position="278"/>
    </location>
</feature>
<keyword evidence="3" id="KW-1185">Reference proteome</keyword>
<gene>
    <name evidence="2" type="ORF">EBO15_26665</name>
</gene>
<feature type="transmembrane region" description="Helical" evidence="1">
    <location>
        <begin position="298"/>
        <end position="319"/>
    </location>
</feature>
<dbReference type="EMBL" id="RFFG01000054">
    <property type="protein sequence ID" value="RMI40442.1"/>
    <property type="molecule type" value="Genomic_DNA"/>
</dbReference>
<sequence length="488" mass="50919">MTGPQAAEPPREDSPARDRALLFARVTIALYLLELLLNLMRPHLSPNEPTLSIFVRDPGASGSLGRLLSMPKAVFWTVVAGIVLGAALQVYARITRPEGRREAALVWATVAVLLGPFALLALTVVFSYPGDALLCVPGTAFVLAVLHLGQRFGRVPLTLLAAAFGWGALIVFGLGRAFSGLALGTIGGYLLPRPTSSGSALDDLNALGGQVRDQFRMIDLAVLHLFVVNALAVAAGVVVLLLLLRHRVVDVVTGFVLGAATGLGCAFVESVLFIRLYGSLTFVNGATGGFEYWIRQSIGLLGGSVLFGALLGGGLALALTGPRENRTRTVLAAFATAVGGTAGSETLAGWLSKITHEHLSAGGTFDTLIASPALWLLPQLPFAVVAVLLLVTGLRARAATARTAILARAEPGGPITSVEAYFLADPPLRLWTLAGTWKRHGPAAALAVYRLQCAQLDLASSDPEAGGPLRAKVMRLKANGLTRAGAAS</sequence>
<reference evidence="2 3" key="1">
    <citation type="submission" date="2018-10" db="EMBL/GenBank/DDBJ databases">
        <title>Isolation from soil.</title>
        <authorList>
            <person name="Hu J."/>
        </authorList>
    </citation>
    <scope>NUCLEOTIDE SEQUENCE [LARGE SCALE GENOMIC DNA]</scope>
    <source>
        <strain evidence="2 3">NEAU-Ht49</strain>
    </source>
</reference>
<keyword evidence="1" id="KW-0472">Membrane</keyword>
<keyword evidence="2" id="KW-0378">Hydrolase</keyword>
<dbReference type="OrthoDB" id="4194692at2"/>
<feature type="transmembrane region" description="Helical" evidence="1">
    <location>
        <begin position="331"/>
        <end position="352"/>
    </location>
</feature>
<organism evidence="2 3">
    <name type="scientific">Actinomadura harenae</name>
    <dbReference type="NCBI Taxonomy" id="2483351"/>
    <lineage>
        <taxon>Bacteria</taxon>
        <taxon>Bacillati</taxon>
        <taxon>Actinomycetota</taxon>
        <taxon>Actinomycetes</taxon>
        <taxon>Streptosporangiales</taxon>
        <taxon>Thermomonosporaceae</taxon>
        <taxon>Actinomadura</taxon>
    </lineage>
</organism>
<keyword evidence="1" id="KW-0812">Transmembrane</keyword>
<feature type="transmembrane region" description="Helical" evidence="1">
    <location>
        <begin position="131"/>
        <end position="148"/>
    </location>
</feature>
<dbReference type="AlphaFoldDB" id="A0A3M2LT80"/>
<dbReference type="RefSeq" id="WP_122197194.1">
    <property type="nucleotide sequence ID" value="NZ_JBHSKC010000039.1"/>
</dbReference>
<dbReference type="GO" id="GO:0008237">
    <property type="term" value="F:metallopeptidase activity"/>
    <property type="evidence" value="ECO:0007669"/>
    <property type="project" value="UniProtKB-KW"/>
</dbReference>
<evidence type="ECO:0000256" key="1">
    <source>
        <dbReference type="SAM" id="Phobius"/>
    </source>
</evidence>
<keyword evidence="2" id="KW-0482">Metalloprotease</keyword>
<evidence type="ECO:0000313" key="2">
    <source>
        <dbReference type="EMBL" id="RMI40442.1"/>
    </source>
</evidence>
<accession>A0A3M2LT80</accession>